<accession>A0AA42L6G5</accession>
<evidence type="ECO:0000313" key="2">
    <source>
        <dbReference type="Proteomes" id="UP001159329"/>
    </source>
</evidence>
<dbReference type="EMBL" id="JAOEEO010000001">
    <property type="protein sequence ID" value="MDH0563018.1"/>
    <property type="molecule type" value="Genomic_DNA"/>
</dbReference>
<protein>
    <submittedName>
        <fullName evidence="1">Uncharacterized protein</fullName>
    </submittedName>
</protein>
<dbReference type="RefSeq" id="WP_279694636.1">
    <property type="nucleotide sequence ID" value="NZ_JAOEEO010000001.1"/>
</dbReference>
<dbReference type="AlphaFoldDB" id="A0AA42L6G5"/>
<name>A0AA42L6G5_9GAMM</name>
<evidence type="ECO:0000313" key="1">
    <source>
        <dbReference type="EMBL" id="MDH0563018.1"/>
    </source>
</evidence>
<organism evidence="1 2">
    <name type="scientific">Acinetobacter courvalinii</name>
    <dbReference type="NCBI Taxonomy" id="280147"/>
    <lineage>
        <taxon>Bacteria</taxon>
        <taxon>Pseudomonadati</taxon>
        <taxon>Pseudomonadota</taxon>
        <taxon>Gammaproteobacteria</taxon>
        <taxon>Moraxellales</taxon>
        <taxon>Moraxellaceae</taxon>
        <taxon>Acinetobacter</taxon>
    </lineage>
</organism>
<reference evidence="1" key="1">
    <citation type="submission" date="2022-09" db="EMBL/GenBank/DDBJ databases">
        <title>Intensive care unit water sources are persistently colonized with multi-drug resistant bacteria and are the site of extensive horizontal gene transfer of antibiotic resistance genes.</title>
        <authorList>
            <person name="Diorio-Toth L."/>
        </authorList>
    </citation>
    <scope>NUCLEOTIDE SEQUENCE</scope>
    <source>
        <strain evidence="1">GD04005</strain>
    </source>
</reference>
<sequence length="137" mass="15393">MKKIISSDANSGGVSLLTHYCLFNDSDSITHFSNDTDSDLYQLLPNLYVVCISDNSQANRKITAGFVLKTTYTHDDPEFLDTLVNIVSQKPELQSYYNDKTSFLPAKLNVTGKPLTEAEFLQIMQQQFLKFNVDGKA</sequence>
<comment type="caution">
    <text evidence="1">The sequence shown here is derived from an EMBL/GenBank/DDBJ whole genome shotgun (WGS) entry which is preliminary data.</text>
</comment>
<proteinExistence type="predicted"/>
<dbReference type="Proteomes" id="UP001159329">
    <property type="component" value="Unassembled WGS sequence"/>
</dbReference>
<gene>
    <name evidence="1" type="ORF">N7644_04890</name>
</gene>